<feature type="transmembrane region" description="Helical" evidence="4">
    <location>
        <begin position="335"/>
        <end position="359"/>
    </location>
</feature>
<evidence type="ECO:0000256" key="2">
    <source>
        <dbReference type="ARBA" id="ARBA00022989"/>
    </source>
</evidence>
<dbReference type="Proteomes" id="UP000005324">
    <property type="component" value="Unassembled WGS sequence"/>
</dbReference>
<feature type="transmembrane region" description="Helical" evidence="4">
    <location>
        <begin position="276"/>
        <end position="295"/>
    </location>
</feature>
<evidence type="ECO:0000313" key="6">
    <source>
        <dbReference type="EMBL" id="EFH13454.1"/>
    </source>
</evidence>
<feature type="transmembrane region" description="Helical" evidence="4">
    <location>
        <begin position="136"/>
        <end position="156"/>
    </location>
</feature>
<dbReference type="AlphaFoldDB" id="D5RGW2"/>
<comment type="caution">
    <text evidence="6">The sequence shown here is derived from an EMBL/GenBank/DDBJ whole genome shotgun (WGS) entry which is preliminary data.</text>
</comment>
<keyword evidence="1 4" id="KW-0812">Transmembrane</keyword>
<dbReference type="GO" id="GO:0022857">
    <property type="term" value="F:transmembrane transporter activity"/>
    <property type="evidence" value="ECO:0007669"/>
    <property type="project" value="InterPro"/>
</dbReference>
<feature type="transmembrane region" description="Helical" evidence="4">
    <location>
        <begin position="210"/>
        <end position="231"/>
    </location>
</feature>
<feature type="domain" description="Major facilitator superfamily (MFS) profile" evidence="5">
    <location>
        <begin position="210"/>
        <end position="404"/>
    </location>
</feature>
<feature type="transmembrane region" description="Helical" evidence="4">
    <location>
        <begin position="162"/>
        <end position="180"/>
    </location>
</feature>
<evidence type="ECO:0000313" key="7">
    <source>
        <dbReference type="Proteomes" id="UP000005324"/>
    </source>
</evidence>
<reference evidence="6 7" key="1">
    <citation type="submission" date="2010-04" db="EMBL/GenBank/DDBJ databases">
        <authorList>
            <person name="Qin X."/>
            <person name="Bachman B."/>
            <person name="Battles P."/>
            <person name="Bell A."/>
            <person name="Bess C."/>
            <person name="Bickham C."/>
            <person name="Chaboub L."/>
            <person name="Chen D."/>
            <person name="Coyle M."/>
            <person name="Deiros D.R."/>
            <person name="Dinh H."/>
            <person name="Forbes L."/>
            <person name="Fowler G."/>
            <person name="Francisco L."/>
            <person name="Fu Q."/>
            <person name="Gubbala S."/>
            <person name="Hale W."/>
            <person name="Han Y."/>
            <person name="Hemphill L."/>
            <person name="Highlander S.K."/>
            <person name="Hirani K."/>
            <person name="Hogues M."/>
            <person name="Jackson L."/>
            <person name="Jakkamsetti A."/>
            <person name="Javaid M."/>
            <person name="Jiang H."/>
            <person name="Korchina V."/>
            <person name="Kovar C."/>
            <person name="Lara F."/>
            <person name="Lee S."/>
            <person name="Mata R."/>
            <person name="Mathew T."/>
            <person name="Moen C."/>
            <person name="Morales K."/>
            <person name="Munidasa M."/>
            <person name="Nazareth L."/>
            <person name="Ngo R."/>
            <person name="Nguyen L."/>
            <person name="Okwuonu G."/>
            <person name="Ongeri F."/>
            <person name="Patil S."/>
            <person name="Petrosino J."/>
            <person name="Pham C."/>
            <person name="Pham P."/>
            <person name="Pu L.-L."/>
            <person name="Puazo M."/>
            <person name="Raj R."/>
            <person name="Reid J."/>
            <person name="Rouhana J."/>
            <person name="Saada N."/>
            <person name="Shang Y."/>
            <person name="Simmons D."/>
            <person name="Thornton R."/>
            <person name="Warren J."/>
            <person name="Weissenberger G."/>
            <person name="Zhang J."/>
            <person name="Zhang L."/>
            <person name="Zhou C."/>
            <person name="Zhu D."/>
            <person name="Muzny D."/>
            <person name="Worley K."/>
            <person name="Gibbs R."/>
        </authorList>
    </citation>
    <scope>NUCLEOTIDE SEQUENCE [LARGE SCALE GENOMIC DNA]</scope>
    <source>
        <strain evidence="6 7">ATCC 49957</strain>
    </source>
</reference>
<keyword evidence="2 4" id="KW-1133">Transmembrane helix</keyword>
<evidence type="ECO:0000256" key="1">
    <source>
        <dbReference type="ARBA" id="ARBA00022692"/>
    </source>
</evidence>
<protein>
    <submittedName>
        <fullName evidence="6">Transporter, major facilitator family protein</fullName>
    </submittedName>
</protein>
<proteinExistence type="predicted"/>
<feature type="transmembrane region" description="Helical" evidence="4">
    <location>
        <begin position="73"/>
        <end position="91"/>
    </location>
</feature>
<dbReference type="PANTHER" id="PTHR23539:SF1">
    <property type="entry name" value="MAJOR FACILITATOR SUPERFAMILY (MFS) PROFILE DOMAIN-CONTAINING PROTEIN"/>
    <property type="match status" value="1"/>
</dbReference>
<feature type="transmembrane region" description="Helical" evidence="4">
    <location>
        <begin position="301"/>
        <end position="323"/>
    </location>
</feature>
<feature type="transmembrane region" description="Helical" evidence="4">
    <location>
        <begin position="12"/>
        <end position="32"/>
    </location>
</feature>
<evidence type="ECO:0000256" key="3">
    <source>
        <dbReference type="ARBA" id="ARBA00023136"/>
    </source>
</evidence>
<dbReference type="RefSeq" id="WP_007005572.1">
    <property type="nucleotide sequence ID" value="NZ_GG770783.1"/>
</dbReference>
<dbReference type="Gene3D" id="1.20.1250.20">
    <property type="entry name" value="MFS general substrate transporter like domains"/>
    <property type="match status" value="2"/>
</dbReference>
<accession>D5RGW2</accession>
<feature type="transmembrane region" description="Helical" evidence="4">
    <location>
        <begin position="44"/>
        <end position="64"/>
    </location>
</feature>
<dbReference type="InterPro" id="IPR036259">
    <property type="entry name" value="MFS_trans_sf"/>
</dbReference>
<feature type="transmembrane region" description="Helical" evidence="4">
    <location>
        <begin position="243"/>
        <end position="264"/>
    </location>
</feature>
<dbReference type="InterPro" id="IPR020846">
    <property type="entry name" value="MFS_dom"/>
</dbReference>
<dbReference type="HOGENOM" id="CLU_038484_0_0_5"/>
<keyword evidence="3 4" id="KW-0472">Membrane</keyword>
<dbReference type="OrthoDB" id="9812574at2"/>
<dbReference type="SUPFAM" id="SSF103473">
    <property type="entry name" value="MFS general substrate transporter"/>
    <property type="match status" value="1"/>
</dbReference>
<dbReference type="InterPro" id="IPR011701">
    <property type="entry name" value="MFS"/>
</dbReference>
<name>D5RGW2_9PROT</name>
<keyword evidence="7" id="KW-1185">Reference proteome</keyword>
<dbReference type="Pfam" id="PF07690">
    <property type="entry name" value="MFS_1"/>
    <property type="match status" value="1"/>
</dbReference>
<sequence length="404" mass="41336">MASRRSQRGLDALNFFVADVQTGFGPFVAVYLTSQAWTEVEIGFALSLGTLTAMLSQVPAGALVDSLRHKRRAALVALLAIALSAILLAGFPSTLPVLASEVLHGFASCILTPSVAAISLALVGRAALGERLGRNARWMAIGGATAAGVMGLVGTYVSPAAVFWLTAALTVPAMACLAMIRPEELHPPAPDKPEGAGQSGLLRLLRDRGILVFAACCMLFTLSNAAMLPMAAAAVTRSVGDEASLIIAACLVVPQLVVAGISPWVGRMAQEHGRRLVLTAGFLALPVRGLLLALVEHPWALILVQALDGLSAATLGVMLPLLAADLTRGTNRFNLCMGLFGLAVGIGGTLSTSLAGMVATWAGGATAFAMLGGIGLGCAALAFLAMPETKAPPAAPLPRGLPAR</sequence>
<organism evidence="6 7">
    <name type="scientific">Pseudoroseomonas cervicalis ATCC 49957</name>
    <dbReference type="NCBI Taxonomy" id="525371"/>
    <lineage>
        <taxon>Bacteria</taxon>
        <taxon>Pseudomonadati</taxon>
        <taxon>Pseudomonadota</taxon>
        <taxon>Alphaproteobacteria</taxon>
        <taxon>Acetobacterales</taxon>
        <taxon>Roseomonadaceae</taxon>
        <taxon>Roseomonas</taxon>
    </lineage>
</organism>
<gene>
    <name evidence="6" type="ORF">HMPREF0731_0321</name>
</gene>
<dbReference type="PROSITE" id="PS50850">
    <property type="entry name" value="MFS"/>
    <property type="match status" value="1"/>
</dbReference>
<dbReference type="PANTHER" id="PTHR23539">
    <property type="entry name" value="MFS TRANSPORTER"/>
    <property type="match status" value="1"/>
</dbReference>
<dbReference type="EMBL" id="ADVL01000062">
    <property type="protein sequence ID" value="EFH13454.1"/>
    <property type="molecule type" value="Genomic_DNA"/>
</dbReference>
<evidence type="ECO:0000259" key="5">
    <source>
        <dbReference type="PROSITE" id="PS50850"/>
    </source>
</evidence>
<feature type="transmembrane region" description="Helical" evidence="4">
    <location>
        <begin position="365"/>
        <end position="386"/>
    </location>
</feature>
<feature type="transmembrane region" description="Helical" evidence="4">
    <location>
        <begin position="103"/>
        <end position="124"/>
    </location>
</feature>
<evidence type="ECO:0000256" key="4">
    <source>
        <dbReference type="SAM" id="Phobius"/>
    </source>
</evidence>